<dbReference type="Pfam" id="PF05154">
    <property type="entry name" value="TM2"/>
    <property type="match status" value="1"/>
</dbReference>
<feature type="transmembrane region" description="Helical" evidence="6">
    <location>
        <begin position="121"/>
        <end position="140"/>
    </location>
</feature>
<comment type="caution">
    <text evidence="8">The sequence shown here is derived from an EMBL/GenBank/DDBJ whole genome shotgun (WGS) entry which is preliminary data.</text>
</comment>
<feature type="compositionally biased region" description="Low complexity" evidence="5">
    <location>
        <begin position="54"/>
        <end position="67"/>
    </location>
</feature>
<dbReference type="OrthoDB" id="2004788at2"/>
<reference evidence="8 9" key="1">
    <citation type="journal article" date="2017" name="BMC Genomics">
        <title>Comparative genomic and phylogenomic analyses of the Bifidobacteriaceae family.</title>
        <authorList>
            <person name="Lugli G.A."/>
            <person name="Milani C."/>
            <person name="Turroni F."/>
            <person name="Duranti S."/>
            <person name="Mancabelli L."/>
            <person name="Mangifesta M."/>
            <person name="Ferrario C."/>
            <person name="Modesto M."/>
            <person name="Mattarelli P."/>
            <person name="Jiri K."/>
            <person name="van Sinderen D."/>
            <person name="Ventura M."/>
        </authorList>
    </citation>
    <scope>NUCLEOTIDE SEQUENCE [LARGE SCALE GENOMIC DNA]</scope>
    <source>
        <strain evidence="8 9">DSM 24742</strain>
    </source>
</reference>
<dbReference type="InterPro" id="IPR007829">
    <property type="entry name" value="TM2"/>
</dbReference>
<feature type="region of interest" description="Disordered" evidence="5">
    <location>
        <begin position="1"/>
        <end position="40"/>
    </location>
</feature>
<evidence type="ECO:0000256" key="1">
    <source>
        <dbReference type="ARBA" id="ARBA00004141"/>
    </source>
</evidence>
<keyword evidence="3 6" id="KW-1133">Transmembrane helix</keyword>
<evidence type="ECO:0000256" key="4">
    <source>
        <dbReference type="ARBA" id="ARBA00023136"/>
    </source>
</evidence>
<comment type="subcellular location">
    <subcellularLocation>
        <location evidence="1">Membrane</location>
        <topology evidence="1">Multi-pass membrane protein</topology>
    </subcellularLocation>
</comment>
<dbReference type="AlphaFoldDB" id="A0A261EWM6"/>
<dbReference type="Proteomes" id="UP000216725">
    <property type="component" value="Unassembled WGS sequence"/>
</dbReference>
<evidence type="ECO:0000256" key="3">
    <source>
        <dbReference type="ARBA" id="ARBA00022989"/>
    </source>
</evidence>
<keyword evidence="2 6" id="KW-0812">Transmembrane</keyword>
<accession>A0A261EWM6</accession>
<feature type="region of interest" description="Disordered" evidence="5">
    <location>
        <begin position="54"/>
        <end position="82"/>
    </location>
</feature>
<dbReference type="EMBL" id="MWWR01000009">
    <property type="protein sequence ID" value="OZG51262.1"/>
    <property type="molecule type" value="Genomic_DNA"/>
</dbReference>
<feature type="domain" description="TM2" evidence="7">
    <location>
        <begin position="117"/>
        <end position="169"/>
    </location>
</feature>
<gene>
    <name evidence="8" type="ORF">PSRA_1206</name>
</gene>
<sequence length="193" mass="20689">MVNANNPSDPASGDSAGYVGNAYGQNGANQTSQPYQGTQYQGAYAQPQYAQQPYVQSQYAQQPYSQTTPSNPYDQGQYASAQPASPYAQPQLNYAAPAPQYQNAPQYQSTPAFGLSDKSKLAAGLLGIFLGGFGIHNFYLGYTTKGVIQLVVSLFTVGIGSLWGFIEGILILCSATGSHWHRDAQGRELRDNA</sequence>
<proteinExistence type="predicted"/>
<dbReference type="GO" id="GO:0016020">
    <property type="term" value="C:membrane"/>
    <property type="evidence" value="ECO:0007669"/>
    <property type="project" value="UniProtKB-SubCell"/>
</dbReference>
<keyword evidence="4 6" id="KW-0472">Membrane</keyword>
<protein>
    <submittedName>
        <fullName evidence="8">TM2 domain-containing protein</fullName>
    </submittedName>
</protein>
<evidence type="ECO:0000256" key="6">
    <source>
        <dbReference type="SAM" id="Phobius"/>
    </source>
</evidence>
<evidence type="ECO:0000256" key="2">
    <source>
        <dbReference type="ARBA" id="ARBA00022692"/>
    </source>
</evidence>
<evidence type="ECO:0000256" key="5">
    <source>
        <dbReference type="SAM" id="MobiDB-lite"/>
    </source>
</evidence>
<evidence type="ECO:0000259" key="7">
    <source>
        <dbReference type="Pfam" id="PF05154"/>
    </source>
</evidence>
<evidence type="ECO:0000313" key="9">
    <source>
        <dbReference type="Proteomes" id="UP000216725"/>
    </source>
</evidence>
<feature type="transmembrane region" description="Helical" evidence="6">
    <location>
        <begin position="146"/>
        <end position="172"/>
    </location>
</feature>
<evidence type="ECO:0000313" key="8">
    <source>
        <dbReference type="EMBL" id="OZG51262.1"/>
    </source>
</evidence>
<dbReference type="RefSeq" id="WP_094661023.1">
    <property type="nucleotide sequence ID" value="NZ_MWWR01000009.1"/>
</dbReference>
<name>A0A261EWM6_9BIFI</name>
<keyword evidence="9" id="KW-1185">Reference proteome</keyword>
<feature type="compositionally biased region" description="Polar residues" evidence="5">
    <location>
        <begin position="23"/>
        <end position="32"/>
    </location>
</feature>
<organism evidence="8 9">
    <name type="scientific">Pseudoscardovia radai</name>
    <dbReference type="NCBI Taxonomy" id="987066"/>
    <lineage>
        <taxon>Bacteria</taxon>
        <taxon>Bacillati</taxon>
        <taxon>Actinomycetota</taxon>
        <taxon>Actinomycetes</taxon>
        <taxon>Bifidobacteriales</taxon>
        <taxon>Bifidobacteriaceae</taxon>
        <taxon>Pseudoscardovia</taxon>
    </lineage>
</organism>